<name>A0ABR7QYC0_9GAMM</name>
<proteinExistence type="predicted"/>
<dbReference type="EMBL" id="JABURY010000016">
    <property type="protein sequence ID" value="MBC9131199.1"/>
    <property type="molecule type" value="Genomic_DNA"/>
</dbReference>
<dbReference type="Proteomes" id="UP000651208">
    <property type="component" value="Unassembled WGS sequence"/>
</dbReference>
<dbReference type="Pfam" id="PF08241">
    <property type="entry name" value="Methyltransf_11"/>
    <property type="match status" value="1"/>
</dbReference>
<comment type="caution">
    <text evidence="2">The sequence shown here is derived from an EMBL/GenBank/DDBJ whole genome shotgun (WGS) entry which is preliminary data.</text>
</comment>
<dbReference type="InterPro" id="IPR013216">
    <property type="entry name" value="Methyltransf_11"/>
</dbReference>
<organism evidence="2 3">
    <name type="scientific">Frischella japonica</name>
    <dbReference type="NCBI Taxonomy" id="2741544"/>
    <lineage>
        <taxon>Bacteria</taxon>
        <taxon>Pseudomonadati</taxon>
        <taxon>Pseudomonadota</taxon>
        <taxon>Gammaproteobacteria</taxon>
        <taxon>Orbales</taxon>
        <taxon>Orbaceae</taxon>
        <taxon>Frischella</taxon>
    </lineage>
</organism>
<dbReference type="GO" id="GO:0032259">
    <property type="term" value="P:methylation"/>
    <property type="evidence" value="ECO:0007669"/>
    <property type="project" value="UniProtKB-KW"/>
</dbReference>
<keyword evidence="2" id="KW-0489">Methyltransferase</keyword>
<reference evidence="2 3" key="1">
    <citation type="submission" date="2020-06" db="EMBL/GenBank/DDBJ databases">
        <title>Frischella cerana isolated from Apis cerana gut homogenate.</title>
        <authorList>
            <person name="Wolter L.A."/>
            <person name="Suenami S."/>
            <person name="Miyazaki R."/>
        </authorList>
    </citation>
    <scope>NUCLEOTIDE SEQUENCE [LARGE SCALE GENOMIC DNA]</scope>
    <source>
        <strain evidence="2 3">Ac13</strain>
    </source>
</reference>
<protein>
    <submittedName>
        <fullName evidence="2">Methyltransferase domain-containing protein</fullName>
    </submittedName>
</protein>
<dbReference type="GO" id="GO:0008168">
    <property type="term" value="F:methyltransferase activity"/>
    <property type="evidence" value="ECO:0007669"/>
    <property type="project" value="UniProtKB-KW"/>
</dbReference>
<keyword evidence="2" id="KW-0808">Transferase</keyword>
<keyword evidence="3" id="KW-1185">Reference proteome</keyword>
<feature type="domain" description="Methyltransferase type 11" evidence="1">
    <location>
        <begin position="3"/>
        <end position="43"/>
    </location>
</feature>
<dbReference type="SUPFAM" id="SSF53335">
    <property type="entry name" value="S-adenosyl-L-methionine-dependent methyltransferases"/>
    <property type="match status" value="1"/>
</dbReference>
<dbReference type="RefSeq" id="WP_187755762.1">
    <property type="nucleotide sequence ID" value="NZ_JABURY010000016.1"/>
</dbReference>
<sequence>MQPFANKRFDQVVSRYSALHWDDVDKSLRKLHRIIQPNSRLIIKVLVSPDDLVGYKQGALRDTFHVRDYTPDD</sequence>
<accession>A0ABR7QYC0</accession>
<evidence type="ECO:0000313" key="3">
    <source>
        <dbReference type="Proteomes" id="UP000651208"/>
    </source>
</evidence>
<dbReference type="Gene3D" id="3.40.50.150">
    <property type="entry name" value="Vaccinia Virus protein VP39"/>
    <property type="match status" value="1"/>
</dbReference>
<evidence type="ECO:0000259" key="1">
    <source>
        <dbReference type="Pfam" id="PF08241"/>
    </source>
</evidence>
<evidence type="ECO:0000313" key="2">
    <source>
        <dbReference type="EMBL" id="MBC9131199.1"/>
    </source>
</evidence>
<dbReference type="InterPro" id="IPR029063">
    <property type="entry name" value="SAM-dependent_MTases_sf"/>
</dbReference>
<gene>
    <name evidence="2" type="ORF">FcAc13_07745</name>
</gene>